<organism evidence="8 9">
    <name type="scientific">Rhizophagus irregularis</name>
    <dbReference type="NCBI Taxonomy" id="588596"/>
    <lineage>
        <taxon>Eukaryota</taxon>
        <taxon>Fungi</taxon>
        <taxon>Fungi incertae sedis</taxon>
        <taxon>Mucoromycota</taxon>
        <taxon>Glomeromycotina</taxon>
        <taxon>Glomeromycetes</taxon>
        <taxon>Glomerales</taxon>
        <taxon>Glomeraceae</taxon>
        <taxon>Rhizophagus</taxon>
    </lineage>
</organism>
<evidence type="ECO:0000256" key="7">
    <source>
        <dbReference type="RuleBase" id="RU363079"/>
    </source>
</evidence>
<dbReference type="Pfam" id="PF02990">
    <property type="entry name" value="EMP70"/>
    <property type="match status" value="1"/>
</dbReference>
<feature type="transmembrane region" description="Helical" evidence="7">
    <location>
        <begin position="318"/>
        <end position="339"/>
    </location>
</feature>
<dbReference type="PANTHER" id="PTHR10766:SF41">
    <property type="entry name" value="TRANSMEMBRANE 9 SUPERFAMILY MEMBER 3"/>
    <property type="match status" value="1"/>
</dbReference>
<dbReference type="GO" id="GO:0072657">
    <property type="term" value="P:protein localization to membrane"/>
    <property type="evidence" value="ECO:0007669"/>
    <property type="project" value="TreeGrafter"/>
</dbReference>
<keyword evidence="4 7" id="KW-0732">Signal</keyword>
<comment type="caution">
    <text evidence="8">The sequence shown here is derived from an EMBL/GenBank/DDBJ whole genome shotgun (WGS) entry which is preliminary data.</text>
</comment>
<gene>
    <name evidence="8" type="ORF">RhiirC2_660642</name>
</gene>
<evidence type="ECO:0000256" key="4">
    <source>
        <dbReference type="ARBA" id="ARBA00022729"/>
    </source>
</evidence>
<name>A0A2N1N8L0_9GLOM</name>
<evidence type="ECO:0000256" key="3">
    <source>
        <dbReference type="ARBA" id="ARBA00022692"/>
    </source>
</evidence>
<feature type="transmembrane region" description="Helical" evidence="7">
    <location>
        <begin position="461"/>
        <end position="486"/>
    </location>
</feature>
<evidence type="ECO:0000256" key="1">
    <source>
        <dbReference type="ARBA" id="ARBA00004141"/>
    </source>
</evidence>
<evidence type="ECO:0000256" key="5">
    <source>
        <dbReference type="ARBA" id="ARBA00022989"/>
    </source>
</evidence>
<dbReference type="VEuPathDB" id="FungiDB:FUN_020778"/>
<sequence>MDYLKRKRFWFALLFILYTTFVSADEHSHKYEKGEDIIIWVDTVGPRSNQQETYEYFQLPYCKGIHVSEHHHETLGEALLGMELVNSGINMKFLTNEKNATICEKELTPKDVNLFRYAVVNNYWYQMFLGFVGEIDNISGDVFLYTHREFEVNYNGDKIIQVKLGSGNPIKLHWETQDIPVRFSYSVNWVATDDPFDTRFDKLLDTEFFEHKIHWFSIFNSFIMVIFLAGFVSIILLRMLKKDYARYDKEETLGDLDHDLGDEYGWKQVHGDVFRAPRSLLLFSALVGTGHQLVWLTLVIILYTIIGNLYAERATILTASIFFYTLTSAVAGYTSASTYQVYGGRDWIKNVIATATLWPGILSVITIIINSIAVYYSSSRAIPFTVMLAMYAESLVVIALGGILPFASIFIEIYFIFSSFWAYKIYYVYGFMLFVFIILLIVTACVTIVSTYILLNSEDHRWHWMSFLTCGSTAVYVYLYSIYYFINRTKMYGLFQTSFYFGNTAIVCFGLFVMLGTIGYFAADKFVRTIYKNVKLD</sequence>
<dbReference type="AlphaFoldDB" id="A0A2N1N8L0"/>
<feature type="transmembrane region" description="Helical" evidence="7">
    <location>
        <begin position="429"/>
        <end position="455"/>
    </location>
</feature>
<evidence type="ECO:0000256" key="2">
    <source>
        <dbReference type="ARBA" id="ARBA00005227"/>
    </source>
</evidence>
<dbReference type="GO" id="GO:0016020">
    <property type="term" value="C:membrane"/>
    <property type="evidence" value="ECO:0007669"/>
    <property type="project" value="UniProtKB-SubCell"/>
</dbReference>
<protein>
    <recommendedName>
        <fullName evidence="7">Transmembrane 9 superfamily member</fullName>
    </recommendedName>
</protein>
<feature type="signal peptide" evidence="7">
    <location>
        <begin position="1"/>
        <end position="24"/>
    </location>
</feature>
<feature type="transmembrane region" description="Helical" evidence="7">
    <location>
        <begin position="213"/>
        <end position="237"/>
    </location>
</feature>
<accession>A0A2N1N8L0</accession>
<dbReference type="VEuPathDB" id="FungiDB:RhiirA1_345806"/>
<feature type="transmembrane region" description="Helical" evidence="7">
    <location>
        <begin position="396"/>
        <end position="417"/>
    </location>
</feature>
<comment type="similarity">
    <text evidence="2 7">Belongs to the nonaspanin (TM9SF) (TC 9.A.2) family.</text>
</comment>
<dbReference type="VEuPathDB" id="FungiDB:RhiirFUN_000368"/>
<reference evidence="8 9" key="1">
    <citation type="submission" date="2016-04" db="EMBL/GenBank/DDBJ databases">
        <title>Genome analyses suggest a sexual origin of heterokaryosis in a supposedly ancient asexual fungus.</title>
        <authorList>
            <person name="Ropars J."/>
            <person name="Sedzielewska K."/>
            <person name="Noel J."/>
            <person name="Charron P."/>
            <person name="Farinelli L."/>
            <person name="Marton T."/>
            <person name="Kruger M."/>
            <person name="Pelin A."/>
            <person name="Brachmann A."/>
            <person name="Corradi N."/>
        </authorList>
    </citation>
    <scope>NUCLEOTIDE SEQUENCE [LARGE SCALE GENOMIC DNA]</scope>
    <source>
        <strain evidence="8 9">C2</strain>
    </source>
</reference>
<proteinExistence type="inferred from homology"/>
<dbReference type="EMBL" id="LLXL01000647">
    <property type="protein sequence ID" value="PKK70189.1"/>
    <property type="molecule type" value="Genomic_DNA"/>
</dbReference>
<feature type="transmembrane region" description="Helical" evidence="7">
    <location>
        <begin position="280"/>
        <end position="306"/>
    </location>
</feature>
<comment type="subcellular location">
    <subcellularLocation>
        <location evidence="1">Membrane</location>
        <topology evidence="1">Multi-pass membrane protein</topology>
    </subcellularLocation>
</comment>
<reference evidence="8 9" key="2">
    <citation type="submission" date="2017-10" db="EMBL/GenBank/DDBJ databases">
        <title>Extensive intraspecific genome diversity in a model arbuscular mycorrhizal fungus.</title>
        <authorList>
            <person name="Chen E.C.H."/>
            <person name="Morin E."/>
            <person name="Baudet D."/>
            <person name="Noel J."/>
            <person name="Ndikumana S."/>
            <person name="Charron P."/>
            <person name="St-Onge C."/>
            <person name="Giorgi J."/>
            <person name="Grigoriev I.V."/>
            <person name="Roux C."/>
            <person name="Martin F.M."/>
            <person name="Corradi N."/>
        </authorList>
    </citation>
    <scope>NUCLEOTIDE SEQUENCE [LARGE SCALE GENOMIC DNA]</scope>
    <source>
        <strain evidence="8 9">C2</strain>
    </source>
</reference>
<dbReference type="InterPro" id="IPR004240">
    <property type="entry name" value="EMP70"/>
</dbReference>
<keyword evidence="5 7" id="KW-1133">Transmembrane helix</keyword>
<dbReference type="Proteomes" id="UP000233469">
    <property type="component" value="Unassembled WGS sequence"/>
</dbReference>
<keyword evidence="3 7" id="KW-0812">Transmembrane</keyword>
<feature type="chain" id="PRO_5014489390" description="Transmembrane 9 superfamily member" evidence="7">
    <location>
        <begin position="25"/>
        <end position="537"/>
    </location>
</feature>
<evidence type="ECO:0000313" key="8">
    <source>
        <dbReference type="EMBL" id="PKK70189.1"/>
    </source>
</evidence>
<feature type="transmembrane region" description="Helical" evidence="7">
    <location>
        <begin position="351"/>
        <end position="376"/>
    </location>
</feature>
<feature type="transmembrane region" description="Helical" evidence="7">
    <location>
        <begin position="498"/>
        <end position="523"/>
    </location>
</feature>
<evidence type="ECO:0000313" key="9">
    <source>
        <dbReference type="Proteomes" id="UP000233469"/>
    </source>
</evidence>
<keyword evidence="6 7" id="KW-0472">Membrane</keyword>
<dbReference type="PANTHER" id="PTHR10766">
    <property type="entry name" value="TRANSMEMBRANE 9 SUPERFAMILY PROTEIN"/>
    <property type="match status" value="1"/>
</dbReference>
<evidence type="ECO:0000256" key="6">
    <source>
        <dbReference type="ARBA" id="ARBA00023136"/>
    </source>
</evidence>